<dbReference type="AlphaFoldDB" id="A0A4R5PN66"/>
<protein>
    <submittedName>
        <fullName evidence="2">Alpha/beta hydrolase</fullName>
    </submittedName>
</protein>
<proteinExistence type="predicted"/>
<dbReference type="EMBL" id="SMSI01000001">
    <property type="protein sequence ID" value="TDH38399.1"/>
    <property type="molecule type" value="Genomic_DNA"/>
</dbReference>
<organism evidence="2 3">
    <name type="scientific">Pseudohoeflea suaedae</name>
    <dbReference type="NCBI Taxonomy" id="877384"/>
    <lineage>
        <taxon>Bacteria</taxon>
        <taxon>Pseudomonadati</taxon>
        <taxon>Pseudomonadota</taxon>
        <taxon>Alphaproteobacteria</taxon>
        <taxon>Hyphomicrobiales</taxon>
        <taxon>Rhizobiaceae</taxon>
        <taxon>Pseudohoeflea</taxon>
    </lineage>
</organism>
<dbReference type="PANTHER" id="PTHR43194:SF2">
    <property type="entry name" value="PEROXISOMAL MEMBRANE PROTEIN LPX1"/>
    <property type="match status" value="1"/>
</dbReference>
<evidence type="ECO:0000313" key="3">
    <source>
        <dbReference type="Proteomes" id="UP000295131"/>
    </source>
</evidence>
<dbReference type="Proteomes" id="UP000295131">
    <property type="component" value="Unassembled WGS sequence"/>
</dbReference>
<dbReference type="OrthoDB" id="9808398at2"/>
<gene>
    <name evidence="2" type="ORF">E2A64_04605</name>
</gene>
<dbReference type="Gene3D" id="3.40.50.1820">
    <property type="entry name" value="alpha/beta hydrolase"/>
    <property type="match status" value="1"/>
</dbReference>
<dbReference type="InterPro" id="IPR029058">
    <property type="entry name" value="AB_hydrolase_fold"/>
</dbReference>
<evidence type="ECO:0000313" key="2">
    <source>
        <dbReference type="EMBL" id="TDH38399.1"/>
    </source>
</evidence>
<name>A0A4R5PN66_9HYPH</name>
<dbReference type="PRINTS" id="PR00111">
    <property type="entry name" value="ABHYDROLASE"/>
</dbReference>
<dbReference type="Pfam" id="PF00561">
    <property type="entry name" value="Abhydrolase_1"/>
    <property type="match status" value="1"/>
</dbReference>
<evidence type="ECO:0000259" key="1">
    <source>
        <dbReference type="Pfam" id="PF00561"/>
    </source>
</evidence>
<accession>A0A4R5PN66</accession>
<dbReference type="SUPFAM" id="SSF53474">
    <property type="entry name" value="alpha/beta-Hydrolases"/>
    <property type="match status" value="1"/>
</dbReference>
<reference evidence="2 3" key="1">
    <citation type="journal article" date="2013" name="Int. J. Syst. Evol. Microbiol.">
        <title>Hoeflea suaedae sp. nov., an endophytic bacterium isolated from the root of the halophyte Suaeda maritima.</title>
        <authorList>
            <person name="Chung E.J."/>
            <person name="Park J.A."/>
            <person name="Pramanik P."/>
            <person name="Bibi F."/>
            <person name="Jeon C.O."/>
            <person name="Chung Y.R."/>
        </authorList>
    </citation>
    <scope>NUCLEOTIDE SEQUENCE [LARGE SCALE GENOMIC DNA]</scope>
    <source>
        <strain evidence="2 3">YC6898</strain>
    </source>
</reference>
<sequence>MAADASSQDMRMHRIDTGRITLNVREAGEGQPMLFFHGITANSATLWPVASQFTDRFNVIAVDQRGHGRSDKPATGYEADDFAEDIASLIRKLDRGPAILVGHSLGSRNSVTAAARYLDLVRSVVAIDFTPYIETEVFDALSSRVNAGDQVFEDIEAVEAYLAGRYPNIPAPAIRIRAESGYQSVEGGLRPLASPEAMAQTAEGLRADLTQVYRDVRKPVLLVRGEVSKLVSADALAKTSRLRPDLPVVVVPGADHYVNEVSPDITVKAITNFIDA</sequence>
<dbReference type="GO" id="GO:0016787">
    <property type="term" value="F:hydrolase activity"/>
    <property type="evidence" value="ECO:0007669"/>
    <property type="project" value="UniProtKB-KW"/>
</dbReference>
<dbReference type="InterPro" id="IPR000073">
    <property type="entry name" value="AB_hydrolase_1"/>
</dbReference>
<keyword evidence="3" id="KW-1185">Reference proteome</keyword>
<dbReference type="InterPro" id="IPR050228">
    <property type="entry name" value="Carboxylesterase_BioH"/>
</dbReference>
<feature type="domain" description="AB hydrolase-1" evidence="1">
    <location>
        <begin position="32"/>
        <end position="261"/>
    </location>
</feature>
<keyword evidence="2" id="KW-0378">Hydrolase</keyword>
<dbReference type="PANTHER" id="PTHR43194">
    <property type="entry name" value="HYDROLASE ALPHA/BETA FOLD FAMILY"/>
    <property type="match status" value="1"/>
</dbReference>
<comment type="caution">
    <text evidence="2">The sequence shown here is derived from an EMBL/GenBank/DDBJ whole genome shotgun (WGS) entry which is preliminary data.</text>
</comment>